<dbReference type="EMBL" id="KB320636">
    <property type="protein sequence ID" value="ELW66868.1"/>
    <property type="molecule type" value="Genomic_DNA"/>
</dbReference>
<evidence type="ECO:0000313" key="3">
    <source>
        <dbReference type="Proteomes" id="UP000011518"/>
    </source>
</evidence>
<proteinExistence type="predicted"/>
<feature type="signal peptide" evidence="1">
    <location>
        <begin position="1"/>
        <end position="19"/>
    </location>
</feature>
<dbReference type="GO" id="GO:0005615">
    <property type="term" value="C:extracellular space"/>
    <property type="evidence" value="ECO:0007669"/>
    <property type="project" value="InterPro"/>
</dbReference>
<name>L9KVZ2_TUPCH</name>
<feature type="chain" id="PRO_5003999776" evidence="1">
    <location>
        <begin position="20"/>
        <end position="97"/>
    </location>
</feature>
<dbReference type="InterPro" id="IPR040301">
    <property type="entry name" value="Secretoglobin_3A"/>
</dbReference>
<dbReference type="PANTHER" id="PTHR34829:SF1">
    <property type="entry name" value="SECRETOGLOBIN FAMILY 3A MEMBER 1"/>
    <property type="match status" value="1"/>
</dbReference>
<evidence type="ECO:0000313" key="2">
    <source>
        <dbReference type="EMBL" id="ELW66868.1"/>
    </source>
</evidence>
<organism evidence="2 3">
    <name type="scientific">Tupaia chinensis</name>
    <name type="common">Chinese tree shrew</name>
    <name type="synonym">Tupaia belangeri chinensis</name>
    <dbReference type="NCBI Taxonomy" id="246437"/>
    <lineage>
        <taxon>Eukaryota</taxon>
        <taxon>Metazoa</taxon>
        <taxon>Chordata</taxon>
        <taxon>Craniata</taxon>
        <taxon>Vertebrata</taxon>
        <taxon>Euteleostomi</taxon>
        <taxon>Mammalia</taxon>
        <taxon>Eutheria</taxon>
        <taxon>Euarchontoglires</taxon>
        <taxon>Scandentia</taxon>
        <taxon>Tupaiidae</taxon>
        <taxon>Tupaia</taxon>
    </lineage>
</organism>
<dbReference type="InParanoid" id="L9KVZ2"/>
<dbReference type="STRING" id="246437.L9KVZ2"/>
<keyword evidence="3" id="KW-1185">Reference proteome</keyword>
<protein>
    <submittedName>
        <fullName evidence="2">Secretoglobin family 3A member 1</fullName>
    </submittedName>
</protein>
<evidence type="ECO:0000256" key="1">
    <source>
        <dbReference type="SAM" id="SignalP"/>
    </source>
</evidence>
<sequence length="97" mass="10037">MKLAAAFPVLCVALLGASAAAFLVDSLAQPVAAVGPVAEAVATGAGRVLPHWNPLELVLSRLGFPMEQLAQSCRQCVAELGPEVVKTLLVTPRVHVL</sequence>
<keyword evidence="1" id="KW-0732">Signal</keyword>
<dbReference type="FunCoup" id="L9KVZ2">
    <property type="interactions" value="34"/>
</dbReference>
<reference evidence="3" key="2">
    <citation type="journal article" date="2013" name="Nat. Commun.">
        <title>Genome of the Chinese tree shrew.</title>
        <authorList>
            <person name="Fan Y."/>
            <person name="Huang Z.Y."/>
            <person name="Cao C.C."/>
            <person name="Chen C.S."/>
            <person name="Chen Y.X."/>
            <person name="Fan D.D."/>
            <person name="He J."/>
            <person name="Hou H.L."/>
            <person name="Hu L."/>
            <person name="Hu X.T."/>
            <person name="Jiang X.T."/>
            <person name="Lai R."/>
            <person name="Lang Y.S."/>
            <person name="Liang B."/>
            <person name="Liao S.G."/>
            <person name="Mu D."/>
            <person name="Ma Y.Y."/>
            <person name="Niu Y.Y."/>
            <person name="Sun X.Q."/>
            <person name="Xia J.Q."/>
            <person name="Xiao J."/>
            <person name="Xiong Z.Q."/>
            <person name="Xu L."/>
            <person name="Yang L."/>
            <person name="Zhang Y."/>
            <person name="Zhao W."/>
            <person name="Zhao X.D."/>
            <person name="Zheng Y.T."/>
            <person name="Zhou J.M."/>
            <person name="Zhu Y.B."/>
            <person name="Zhang G.J."/>
            <person name="Wang J."/>
            <person name="Yao Y.G."/>
        </authorList>
    </citation>
    <scope>NUCLEOTIDE SEQUENCE [LARGE SCALE GENOMIC DNA]</scope>
</reference>
<dbReference type="PANTHER" id="PTHR34829">
    <property type="entry name" value="SECRETOGLOBIN FAMILY 3A MEMBER 2"/>
    <property type="match status" value="1"/>
</dbReference>
<accession>L9KVZ2</accession>
<dbReference type="GO" id="GO:1901741">
    <property type="term" value="P:positive regulation of myoblast fusion"/>
    <property type="evidence" value="ECO:0007669"/>
    <property type="project" value="TreeGrafter"/>
</dbReference>
<dbReference type="Proteomes" id="UP000011518">
    <property type="component" value="Unassembled WGS sequence"/>
</dbReference>
<reference evidence="3" key="1">
    <citation type="submission" date="2012-07" db="EMBL/GenBank/DDBJ databases">
        <title>Genome of the Chinese tree shrew, a rising model animal genetically related to primates.</title>
        <authorList>
            <person name="Zhang G."/>
            <person name="Fan Y."/>
            <person name="Yao Y."/>
            <person name="Huang Z."/>
        </authorList>
    </citation>
    <scope>NUCLEOTIDE SEQUENCE [LARGE SCALE GENOMIC DNA]</scope>
</reference>
<gene>
    <name evidence="2" type="ORF">TREES_T100007582</name>
</gene>
<dbReference type="Pfam" id="PF20490">
    <property type="entry name" value="SCGB3A"/>
    <property type="match status" value="1"/>
</dbReference>
<dbReference type="AlphaFoldDB" id="L9KVZ2"/>